<feature type="domain" description="CBS" evidence="3">
    <location>
        <begin position="35"/>
        <end position="92"/>
    </location>
</feature>
<dbReference type="HOGENOM" id="CLU_076812_0_0_2"/>
<dbReference type="InterPro" id="IPR051257">
    <property type="entry name" value="Diverse_CBS-Domain"/>
</dbReference>
<evidence type="ECO:0000259" key="3">
    <source>
        <dbReference type="PROSITE" id="PS51371"/>
    </source>
</evidence>
<dbReference type="Pfam" id="PF00571">
    <property type="entry name" value="CBS"/>
    <property type="match status" value="4"/>
</dbReference>
<organism evidence="4 5">
    <name type="scientific">Methanobacterium paludis (strain DSM 25820 / JCM 18151 / SWAN1)</name>
    <dbReference type="NCBI Taxonomy" id="868131"/>
    <lineage>
        <taxon>Archaea</taxon>
        <taxon>Methanobacteriati</taxon>
        <taxon>Methanobacteriota</taxon>
        <taxon>Methanomada group</taxon>
        <taxon>Methanobacteria</taxon>
        <taxon>Methanobacteriales</taxon>
        <taxon>Methanobacteriaceae</taxon>
        <taxon>Methanobacterium</taxon>
    </lineage>
</organism>
<dbReference type="PROSITE" id="PS51371">
    <property type="entry name" value="CBS"/>
    <property type="match status" value="4"/>
</dbReference>
<dbReference type="InterPro" id="IPR046342">
    <property type="entry name" value="CBS_dom_sf"/>
</dbReference>
<dbReference type="Proteomes" id="UP000009231">
    <property type="component" value="Chromosome"/>
</dbReference>
<feature type="domain" description="CBS" evidence="3">
    <location>
        <begin position="178"/>
        <end position="242"/>
    </location>
</feature>
<evidence type="ECO:0000256" key="1">
    <source>
        <dbReference type="ARBA" id="ARBA00023122"/>
    </source>
</evidence>
<feature type="domain" description="CBS" evidence="3">
    <location>
        <begin position="115"/>
        <end position="172"/>
    </location>
</feature>
<sequence>MRKKETINIVKSMDRGPVEFESHASEHEGDVMSIAKKKVVTIPQSTTIKEAAETMVKNKFRRLPITDPGTGKILGLVTSMDILDFLGGGDKYKIVEQKYQGNFLGAINESVKEIMTRNVEILGYKSSINDAITKMIDKGVGALPVVDSDKKIVGIVSERDFVTLLAGVLTDEVVEDFMTTPVITTTPGTRIEGASKIMVRNKLRRIPVVGEERRTSHPEKDKIVGIVTATDVLELIGKNNLINRMVSNSAEDILNTTITDIMHTDVIATTERTRLGDLCNAMGKEGIGGLPVVQREELIGIITESDILKALSMQWE</sequence>
<dbReference type="EMBL" id="CP002772">
    <property type="protein sequence ID" value="AEG19141.1"/>
    <property type="molecule type" value="Genomic_DNA"/>
</dbReference>
<dbReference type="CDD" id="cd17779">
    <property type="entry name" value="CBS_archAMPK_gamma-repeat1"/>
    <property type="match status" value="1"/>
</dbReference>
<dbReference type="InterPro" id="IPR000644">
    <property type="entry name" value="CBS_dom"/>
</dbReference>
<dbReference type="RefSeq" id="WP_013826640.1">
    <property type="nucleotide sequence ID" value="NC_015574.1"/>
</dbReference>
<dbReference type="OrthoDB" id="43333at2157"/>
<accession>F6D3G5</accession>
<evidence type="ECO:0000313" key="4">
    <source>
        <dbReference type="EMBL" id="AEG19141.1"/>
    </source>
</evidence>
<dbReference type="AlphaFoldDB" id="F6D3G5"/>
<dbReference type="Gene3D" id="3.10.580.10">
    <property type="entry name" value="CBS-domain"/>
    <property type="match status" value="2"/>
</dbReference>
<feature type="domain" description="CBS" evidence="3">
    <location>
        <begin position="262"/>
        <end position="316"/>
    </location>
</feature>
<proteinExistence type="predicted"/>
<gene>
    <name evidence="4" type="ordered locus">MSWAN_2133</name>
</gene>
<keyword evidence="5" id="KW-1185">Reference proteome</keyword>
<reference evidence="4 5" key="1">
    <citation type="journal article" date="2014" name="Int. J. Syst. Evol. Microbiol.">
        <title>Methanobacterium paludis sp. nov. and a novel strain of Methanobacterium lacus isolated from northern peatlands.</title>
        <authorList>
            <person name="Cadillo-Quiroz H."/>
            <person name="Brauer S.L."/>
            <person name="Goodson N."/>
            <person name="Yavitt J.B."/>
            <person name="Zinder S.H."/>
        </authorList>
    </citation>
    <scope>NUCLEOTIDE SEQUENCE [LARGE SCALE GENOMIC DNA]</scope>
    <source>
        <strain evidence="5">DSM 25820 / JCM 18151 / SWAN1</strain>
    </source>
</reference>
<dbReference type="PANTHER" id="PTHR43080">
    <property type="entry name" value="CBS DOMAIN-CONTAINING PROTEIN CBSX3, MITOCHONDRIAL"/>
    <property type="match status" value="1"/>
</dbReference>
<dbReference type="eggNOG" id="arCOG00600">
    <property type="taxonomic scope" value="Archaea"/>
</dbReference>
<dbReference type="KEGG" id="mew:MSWAN_2133"/>
<keyword evidence="1 2" id="KW-0129">CBS domain</keyword>
<dbReference type="GeneID" id="10669656"/>
<dbReference type="PANTHER" id="PTHR43080:SF2">
    <property type="entry name" value="CBS DOMAIN-CONTAINING PROTEIN"/>
    <property type="match status" value="1"/>
</dbReference>
<evidence type="ECO:0000313" key="5">
    <source>
        <dbReference type="Proteomes" id="UP000009231"/>
    </source>
</evidence>
<name>F6D3G5_METPW</name>
<protein>
    <submittedName>
        <fullName evidence="4">Signal transduction protein with CBS domains</fullName>
    </submittedName>
</protein>
<dbReference type="SMART" id="SM00116">
    <property type="entry name" value="CBS"/>
    <property type="match status" value="4"/>
</dbReference>
<dbReference type="SUPFAM" id="SSF54631">
    <property type="entry name" value="CBS-domain pair"/>
    <property type="match status" value="3"/>
</dbReference>
<evidence type="ECO:0000256" key="2">
    <source>
        <dbReference type="PROSITE-ProRule" id="PRU00703"/>
    </source>
</evidence>
<dbReference type="STRING" id="868131.MSWAN_2133"/>